<comment type="caution">
    <text evidence="6">The sequence shown here is derived from an EMBL/GenBank/DDBJ whole genome shotgun (WGS) entry which is preliminary data.</text>
</comment>
<gene>
    <name evidence="6" type="ORF">LX70_02501</name>
</gene>
<dbReference type="AlphaFoldDB" id="A0A2S8S613"/>
<dbReference type="PANTHER" id="PTHR44846">
    <property type="entry name" value="MANNOSYL-D-GLYCERATE TRANSPORT/METABOLISM SYSTEM REPRESSOR MNGR-RELATED"/>
    <property type="match status" value="1"/>
</dbReference>
<reference evidence="6 7" key="1">
    <citation type="submission" date="2018-02" db="EMBL/GenBank/DDBJ databases">
        <title>Genomic Encyclopedia of Archaeal and Bacterial Type Strains, Phase II (KMG-II): from individual species to whole genera.</title>
        <authorList>
            <person name="Goeker M."/>
        </authorList>
    </citation>
    <scope>NUCLEOTIDE SEQUENCE [LARGE SCALE GENOMIC DNA]</scope>
    <source>
        <strain evidence="6 7">DSM 18921</strain>
    </source>
</reference>
<dbReference type="FunFam" id="1.10.10.10:FF:000079">
    <property type="entry name" value="GntR family transcriptional regulator"/>
    <property type="match status" value="1"/>
</dbReference>
<dbReference type="InterPro" id="IPR000524">
    <property type="entry name" value="Tscrpt_reg_HTH_GntR"/>
</dbReference>
<evidence type="ECO:0000256" key="2">
    <source>
        <dbReference type="ARBA" id="ARBA00023125"/>
    </source>
</evidence>
<organism evidence="6 7">
    <name type="scientific">Albidovulum denitrificans</name>
    <dbReference type="NCBI Taxonomy" id="404881"/>
    <lineage>
        <taxon>Bacteria</taxon>
        <taxon>Pseudomonadati</taxon>
        <taxon>Pseudomonadota</taxon>
        <taxon>Alphaproteobacteria</taxon>
        <taxon>Rhodobacterales</taxon>
        <taxon>Paracoccaceae</taxon>
        <taxon>Albidovulum</taxon>
    </lineage>
</organism>
<keyword evidence="7" id="KW-1185">Reference proteome</keyword>
<evidence type="ECO:0000256" key="1">
    <source>
        <dbReference type="ARBA" id="ARBA00023015"/>
    </source>
</evidence>
<evidence type="ECO:0000256" key="3">
    <source>
        <dbReference type="ARBA" id="ARBA00023163"/>
    </source>
</evidence>
<evidence type="ECO:0000259" key="5">
    <source>
        <dbReference type="PROSITE" id="PS50949"/>
    </source>
</evidence>
<sequence>MTEARPATLHERILSDVRDNILGGTWPPGHRIPFETDMAADYGVSRMTVNKALTQLTREGYLERRRKGGTFVARPRGQSAVMTIANIGEEVRERGGAYSFTLLNRTIRAAGPDDLALLPGIEAGQRIIALDYVHHADSDPFCHERRIINLTSVPLAEEADFAEEPAGTWLLRQVPWSSAEHLIRAVVAPSAVARLLGIAPATPCLEITRRTEFEGRPITFACLTYPGSKHQLAARFSPQDGSANL</sequence>
<dbReference type="InterPro" id="IPR036388">
    <property type="entry name" value="WH-like_DNA-bd_sf"/>
</dbReference>
<dbReference type="Pfam" id="PF00392">
    <property type="entry name" value="GntR"/>
    <property type="match status" value="1"/>
</dbReference>
<evidence type="ECO:0000313" key="6">
    <source>
        <dbReference type="EMBL" id="PQV56236.1"/>
    </source>
</evidence>
<evidence type="ECO:0000313" key="7">
    <source>
        <dbReference type="Proteomes" id="UP000238338"/>
    </source>
</evidence>
<keyword evidence="2" id="KW-0238">DNA-binding</keyword>
<dbReference type="GO" id="GO:0006547">
    <property type="term" value="P:L-histidine metabolic process"/>
    <property type="evidence" value="ECO:0007669"/>
    <property type="project" value="UniProtKB-UniRule"/>
</dbReference>
<dbReference type="SMART" id="SM00866">
    <property type="entry name" value="UTRA"/>
    <property type="match status" value="1"/>
</dbReference>
<feature type="domain" description="HTH gntR-type" evidence="5">
    <location>
        <begin position="7"/>
        <end position="75"/>
    </location>
</feature>
<dbReference type="RefSeq" id="WP_105515097.1">
    <property type="nucleotide sequence ID" value="NZ_PVEP01000005.1"/>
</dbReference>
<proteinExistence type="predicted"/>
<evidence type="ECO:0000256" key="4">
    <source>
        <dbReference type="NCBIfam" id="TIGR02018"/>
    </source>
</evidence>
<dbReference type="Gene3D" id="1.10.10.10">
    <property type="entry name" value="Winged helix-like DNA-binding domain superfamily/Winged helix DNA-binding domain"/>
    <property type="match status" value="1"/>
</dbReference>
<keyword evidence="1" id="KW-0805">Transcription regulation</keyword>
<dbReference type="PANTHER" id="PTHR44846:SF16">
    <property type="entry name" value="TRANSCRIPTIONAL REGULATOR PHNF-RELATED"/>
    <property type="match status" value="1"/>
</dbReference>
<protein>
    <recommendedName>
        <fullName evidence="4">Histidine utilization repressor</fullName>
    </recommendedName>
</protein>
<dbReference type="InterPro" id="IPR028978">
    <property type="entry name" value="Chorismate_lyase_/UTRA_dom_sf"/>
</dbReference>
<dbReference type="Proteomes" id="UP000238338">
    <property type="component" value="Unassembled WGS sequence"/>
</dbReference>
<dbReference type="SMART" id="SM00345">
    <property type="entry name" value="HTH_GNTR"/>
    <property type="match status" value="1"/>
</dbReference>
<keyword evidence="3" id="KW-0804">Transcription</keyword>
<dbReference type="PROSITE" id="PS50949">
    <property type="entry name" value="HTH_GNTR"/>
    <property type="match status" value="1"/>
</dbReference>
<dbReference type="GO" id="GO:0003677">
    <property type="term" value="F:DNA binding"/>
    <property type="evidence" value="ECO:0007669"/>
    <property type="project" value="UniProtKB-UniRule"/>
</dbReference>
<dbReference type="Pfam" id="PF07702">
    <property type="entry name" value="UTRA"/>
    <property type="match status" value="1"/>
</dbReference>
<dbReference type="SUPFAM" id="SSF46785">
    <property type="entry name" value="Winged helix' DNA-binding domain"/>
    <property type="match status" value="1"/>
</dbReference>
<dbReference type="Gene3D" id="3.40.1410.10">
    <property type="entry name" value="Chorismate lyase-like"/>
    <property type="match status" value="1"/>
</dbReference>
<dbReference type="SUPFAM" id="SSF64288">
    <property type="entry name" value="Chorismate lyase-like"/>
    <property type="match status" value="1"/>
</dbReference>
<dbReference type="EMBL" id="PVEP01000005">
    <property type="protein sequence ID" value="PQV56236.1"/>
    <property type="molecule type" value="Genomic_DNA"/>
</dbReference>
<dbReference type="InterPro" id="IPR050679">
    <property type="entry name" value="Bact_HTH_transcr_reg"/>
</dbReference>
<dbReference type="PRINTS" id="PR00035">
    <property type="entry name" value="HTHGNTR"/>
</dbReference>
<dbReference type="GO" id="GO:0045892">
    <property type="term" value="P:negative regulation of DNA-templated transcription"/>
    <property type="evidence" value="ECO:0007669"/>
    <property type="project" value="UniProtKB-UniRule"/>
</dbReference>
<dbReference type="InterPro" id="IPR011663">
    <property type="entry name" value="UTRA"/>
</dbReference>
<dbReference type="GO" id="GO:0003700">
    <property type="term" value="F:DNA-binding transcription factor activity"/>
    <property type="evidence" value="ECO:0007669"/>
    <property type="project" value="UniProtKB-UniRule"/>
</dbReference>
<dbReference type="OrthoDB" id="9808698at2"/>
<dbReference type="CDD" id="cd07377">
    <property type="entry name" value="WHTH_GntR"/>
    <property type="match status" value="1"/>
</dbReference>
<name>A0A2S8S613_9RHOB</name>
<dbReference type="InterPro" id="IPR036390">
    <property type="entry name" value="WH_DNA-bd_sf"/>
</dbReference>
<dbReference type="InterPro" id="IPR010248">
    <property type="entry name" value="His_ut_repres"/>
</dbReference>
<dbReference type="NCBIfam" id="TIGR02018">
    <property type="entry name" value="his_ut_repres"/>
    <property type="match status" value="1"/>
</dbReference>
<accession>A0A2S8S613</accession>